<comment type="caution">
    <text evidence="1">The sequence shown here is derived from an EMBL/GenBank/DDBJ whole genome shotgun (WGS) entry which is preliminary data.</text>
</comment>
<organism evidence="1 2">
    <name type="scientific">Melia azedarach</name>
    <name type="common">Chinaberry tree</name>
    <dbReference type="NCBI Taxonomy" id="155640"/>
    <lineage>
        <taxon>Eukaryota</taxon>
        <taxon>Viridiplantae</taxon>
        <taxon>Streptophyta</taxon>
        <taxon>Embryophyta</taxon>
        <taxon>Tracheophyta</taxon>
        <taxon>Spermatophyta</taxon>
        <taxon>Magnoliopsida</taxon>
        <taxon>eudicotyledons</taxon>
        <taxon>Gunneridae</taxon>
        <taxon>Pentapetalae</taxon>
        <taxon>rosids</taxon>
        <taxon>malvids</taxon>
        <taxon>Sapindales</taxon>
        <taxon>Meliaceae</taxon>
        <taxon>Melia</taxon>
    </lineage>
</organism>
<evidence type="ECO:0000313" key="1">
    <source>
        <dbReference type="EMBL" id="KAJ4726136.1"/>
    </source>
</evidence>
<evidence type="ECO:0000313" key="2">
    <source>
        <dbReference type="Proteomes" id="UP001164539"/>
    </source>
</evidence>
<dbReference type="Proteomes" id="UP001164539">
    <property type="component" value="Chromosome 2"/>
</dbReference>
<sequence length="506" mass="57870">MLLHEVVTKGVEKEMWFLVRGSTVRFSHVEFGLVTGLTFGPYPSDTTESTRLRDMYFGGQTSMELKDLQEAYKAIDFRLIDDLDAVKLSLYVLMDLFLLGRGQRYHTDMWILQMVDDLEQFNRFPWGSVVWTYTFRSLSKVMARQLSTYKVKQAQKRKKGLKHVNRYNLCGFPFAFQPPSVIRIMEASTTERALPYGRTLQSDSAFGGEYAGSVIPEQAVSSHSPRTPMEATSDDDDAQDSLPPTPKSPRKSRRKRARHITASEEAPQHDGLNYSPTVHDSFPGVSSMDRSPPPPSAGVPGPSESCSDISQEIRALRADFIAYTERQEEMWRKHEDILRRQEELLHRQDQTLTVLVKELAHRTGSDSAQDPQMRFMCPFVSVPHIGWLAAIHFHRRTITVYDSCPSAHSEQHLVEVMQPMSELLPYLLDDADFYNIRTDLEFSEEAFTVVRPTDEIPLQQISGDCGVFTCMYIYYLGLNRPLDFSSLDGPFLRMRMAVELWTGHLL</sequence>
<reference evidence="1 2" key="1">
    <citation type="journal article" date="2023" name="Science">
        <title>Complex scaffold remodeling in plant triterpene biosynthesis.</title>
        <authorList>
            <person name="De La Pena R."/>
            <person name="Hodgson H."/>
            <person name="Liu J.C."/>
            <person name="Stephenson M.J."/>
            <person name="Martin A.C."/>
            <person name="Owen C."/>
            <person name="Harkess A."/>
            <person name="Leebens-Mack J."/>
            <person name="Jimenez L.E."/>
            <person name="Osbourn A."/>
            <person name="Sattely E.S."/>
        </authorList>
    </citation>
    <scope>NUCLEOTIDE SEQUENCE [LARGE SCALE GENOMIC DNA]</scope>
    <source>
        <strain evidence="2">cv. JPN11</strain>
        <tissue evidence="1">Leaf</tissue>
    </source>
</reference>
<proteinExistence type="predicted"/>
<dbReference type="EMBL" id="CM051395">
    <property type="protein sequence ID" value="KAJ4726136.1"/>
    <property type="molecule type" value="Genomic_DNA"/>
</dbReference>
<accession>A0ACC1YRR1</accession>
<gene>
    <name evidence="1" type="ORF">OWV82_004895</name>
</gene>
<protein>
    <submittedName>
        <fullName evidence="1">Phospholipase-like protein</fullName>
    </submittedName>
</protein>
<name>A0ACC1YRR1_MELAZ</name>
<keyword evidence="2" id="KW-1185">Reference proteome</keyword>